<reference evidence="1 2" key="1">
    <citation type="journal article" date="2018" name="Mol. Plant">
        <title>The genome of Artemisia annua provides insight into the evolution of Asteraceae family and artemisinin biosynthesis.</title>
        <authorList>
            <person name="Shen Q."/>
            <person name="Zhang L."/>
            <person name="Liao Z."/>
            <person name="Wang S."/>
            <person name="Yan T."/>
            <person name="Shi P."/>
            <person name="Liu M."/>
            <person name="Fu X."/>
            <person name="Pan Q."/>
            <person name="Wang Y."/>
            <person name="Lv Z."/>
            <person name="Lu X."/>
            <person name="Zhang F."/>
            <person name="Jiang W."/>
            <person name="Ma Y."/>
            <person name="Chen M."/>
            <person name="Hao X."/>
            <person name="Li L."/>
            <person name="Tang Y."/>
            <person name="Lv G."/>
            <person name="Zhou Y."/>
            <person name="Sun X."/>
            <person name="Brodelius P.E."/>
            <person name="Rose J.K.C."/>
            <person name="Tang K."/>
        </authorList>
    </citation>
    <scope>NUCLEOTIDE SEQUENCE [LARGE SCALE GENOMIC DNA]</scope>
    <source>
        <strain evidence="2">cv. Huhao1</strain>
        <tissue evidence="1">Leaf</tissue>
    </source>
</reference>
<gene>
    <name evidence="1" type="ORF">CTI12_AA545840</name>
</gene>
<accession>A0A2U1L011</accession>
<evidence type="ECO:0000313" key="2">
    <source>
        <dbReference type="Proteomes" id="UP000245207"/>
    </source>
</evidence>
<organism evidence="1 2">
    <name type="scientific">Artemisia annua</name>
    <name type="common">Sweet wormwood</name>
    <dbReference type="NCBI Taxonomy" id="35608"/>
    <lineage>
        <taxon>Eukaryota</taxon>
        <taxon>Viridiplantae</taxon>
        <taxon>Streptophyta</taxon>
        <taxon>Embryophyta</taxon>
        <taxon>Tracheophyta</taxon>
        <taxon>Spermatophyta</taxon>
        <taxon>Magnoliopsida</taxon>
        <taxon>eudicotyledons</taxon>
        <taxon>Gunneridae</taxon>
        <taxon>Pentapetalae</taxon>
        <taxon>asterids</taxon>
        <taxon>campanulids</taxon>
        <taxon>Asterales</taxon>
        <taxon>Asteraceae</taxon>
        <taxon>Asteroideae</taxon>
        <taxon>Anthemideae</taxon>
        <taxon>Artemisiinae</taxon>
        <taxon>Artemisia</taxon>
    </lineage>
</organism>
<dbReference type="Proteomes" id="UP000245207">
    <property type="component" value="Unassembled WGS sequence"/>
</dbReference>
<evidence type="ECO:0000313" key="1">
    <source>
        <dbReference type="EMBL" id="PWA42319.1"/>
    </source>
</evidence>
<protein>
    <submittedName>
        <fullName evidence="1">Uncharacterized protein</fullName>
    </submittedName>
</protein>
<name>A0A2U1L011_ARTAN</name>
<proteinExistence type="predicted"/>
<comment type="caution">
    <text evidence="1">The sequence shown here is derived from an EMBL/GenBank/DDBJ whole genome shotgun (WGS) entry which is preliminary data.</text>
</comment>
<dbReference type="AlphaFoldDB" id="A0A2U1L011"/>
<keyword evidence="2" id="KW-1185">Reference proteome</keyword>
<sequence>MSVTKVTVAGTKEDDVAAISTSTNSDVNLGLFLTLCESFGRKNNSTSLAAKIRDIESQMLEDKLVLLGDDGLLLKPSRSTHVVVRRSKDQTYFVGDATMEHKSMDPCMVSNEKVTNLVLSQDQSGMDSSRDTRVYTHVTTGMDHDLNNINDGKVVVSEHVTYTGNENLRFVNDSNKVNSMSFANVVHADKTLNKVYFRTLDLESSNSNEFELKIPMSSVMEVNGRMCNTLYGYFIDNREAFSVAEN</sequence>
<dbReference type="EMBL" id="PKPP01012484">
    <property type="protein sequence ID" value="PWA42319.1"/>
    <property type="molecule type" value="Genomic_DNA"/>
</dbReference>